<dbReference type="InterPro" id="IPR050121">
    <property type="entry name" value="Cytochrome_P450_monoxygenase"/>
</dbReference>
<dbReference type="SUPFAM" id="SSF48264">
    <property type="entry name" value="Cytochrome P450"/>
    <property type="match status" value="1"/>
</dbReference>
<evidence type="ECO:0000313" key="10">
    <source>
        <dbReference type="EMBL" id="KAI1867090.1"/>
    </source>
</evidence>
<evidence type="ECO:0000256" key="1">
    <source>
        <dbReference type="ARBA" id="ARBA00001971"/>
    </source>
</evidence>
<feature type="binding site" description="axial binding residue" evidence="7">
    <location>
        <position position="510"/>
    </location>
    <ligand>
        <name>heme</name>
        <dbReference type="ChEBI" id="CHEBI:30413"/>
    </ligand>
    <ligandPart>
        <name>Fe</name>
        <dbReference type="ChEBI" id="CHEBI:18248"/>
    </ligandPart>
</feature>
<evidence type="ECO:0008006" key="12">
    <source>
        <dbReference type="Google" id="ProtNLM"/>
    </source>
</evidence>
<evidence type="ECO:0000256" key="8">
    <source>
        <dbReference type="RuleBase" id="RU000461"/>
    </source>
</evidence>
<comment type="caution">
    <text evidence="10">The sequence shown here is derived from an EMBL/GenBank/DDBJ whole genome shotgun (WGS) entry which is preliminary data.</text>
</comment>
<feature type="chain" id="PRO_5040201077" description="Cytochrome P450" evidence="9">
    <location>
        <begin position="21"/>
        <end position="564"/>
    </location>
</feature>
<dbReference type="Proteomes" id="UP000829685">
    <property type="component" value="Unassembled WGS sequence"/>
</dbReference>
<dbReference type="GO" id="GO:0020037">
    <property type="term" value="F:heme binding"/>
    <property type="evidence" value="ECO:0007669"/>
    <property type="project" value="InterPro"/>
</dbReference>
<evidence type="ECO:0000256" key="7">
    <source>
        <dbReference type="PIRSR" id="PIRSR602403-1"/>
    </source>
</evidence>
<dbReference type="InterPro" id="IPR036396">
    <property type="entry name" value="Cyt_P450_sf"/>
</dbReference>
<protein>
    <recommendedName>
        <fullName evidence="12">Cytochrome P450</fullName>
    </recommendedName>
</protein>
<dbReference type="PANTHER" id="PTHR24305:SF166">
    <property type="entry name" value="CYTOCHROME P450 12A4, MITOCHONDRIAL-RELATED"/>
    <property type="match status" value="1"/>
</dbReference>
<comment type="similarity">
    <text evidence="2 8">Belongs to the cytochrome P450 family.</text>
</comment>
<organism evidence="10 11">
    <name type="scientific">Neoarthrinium moseri</name>
    <dbReference type="NCBI Taxonomy" id="1658444"/>
    <lineage>
        <taxon>Eukaryota</taxon>
        <taxon>Fungi</taxon>
        <taxon>Dikarya</taxon>
        <taxon>Ascomycota</taxon>
        <taxon>Pezizomycotina</taxon>
        <taxon>Sordariomycetes</taxon>
        <taxon>Xylariomycetidae</taxon>
        <taxon>Amphisphaeriales</taxon>
        <taxon>Apiosporaceae</taxon>
        <taxon>Neoarthrinium</taxon>
    </lineage>
</organism>
<sequence>MISYILLGLFSVMLIAIARQRVYPKAYPGIPYNEESINRITGDIPNLVPVIQATNEFSGSIFAITTQKLGKPIAQMLFPAIRNPLITLEDPREIEDIVLRRNKEFDKAPMAIDTFSPMFPHASISQFTTPKLKAQKRLWADVMGVEFLRKAAAPNIYKATLELLDLWRLKATVYKNEAFSVHQDFQNAALDAIWVAMIGEEPGVTRYEIKKFHSEVAGNSDYTNEAPPRGSFLKEEVAYIGQTIARNSNTPSPKWAQKLETYTRRYRKFRRTVTTEIGLAMEKAVDRFQRLEMGNLEAEELDTCMMDLVLRRQVLEAKKANRPLTDPREDQSMMDEMFVMLVGGHDSTANALTWFVKFMEAYPVAQVKLRAALKAAFPDGDPSVDEIIGTDIPYLDAACEEGFRFAGVAKGNLRQATMDTEILGCRIPKGAQIFMNYHVNRTPAPVDESARTDGSKAAAAKFGDGFQNIAGRDLGTFEPRRWMVKETTGKEVFNSHALPSLSFGGGYRGCPGRKLATMEFRIVVTLLILNLEFLDLPENLKTMSASEKIFREPDKPYARLRSLR</sequence>
<evidence type="ECO:0000256" key="2">
    <source>
        <dbReference type="ARBA" id="ARBA00010617"/>
    </source>
</evidence>
<dbReference type="PRINTS" id="PR00465">
    <property type="entry name" value="EP450IV"/>
</dbReference>
<keyword evidence="6 8" id="KW-0503">Monooxygenase</keyword>
<feature type="signal peptide" evidence="9">
    <location>
        <begin position="1"/>
        <end position="20"/>
    </location>
</feature>
<evidence type="ECO:0000256" key="9">
    <source>
        <dbReference type="SAM" id="SignalP"/>
    </source>
</evidence>
<comment type="cofactor">
    <cofactor evidence="1 7">
        <name>heme</name>
        <dbReference type="ChEBI" id="CHEBI:30413"/>
    </cofactor>
</comment>
<dbReference type="InterPro" id="IPR002403">
    <property type="entry name" value="Cyt_P450_E_grp-IV"/>
</dbReference>
<dbReference type="InterPro" id="IPR001128">
    <property type="entry name" value="Cyt_P450"/>
</dbReference>
<evidence type="ECO:0000256" key="5">
    <source>
        <dbReference type="ARBA" id="ARBA00023004"/>
    </source>
</evidence>
<keyword evidence="11" id="KW-1185">Reference proteome</keyword>
<dbReference type="PANTHER" id="PTHR24305">
    <property type="entry name" value="CYTOCHROME P450"/>
    <property type="match status" value="1"/>
</dbReference>
<keyword evidence="9" id="KW-0732">Signal</keyword>
<dbReference type="GO" id="GO:0004497">
    <property type="term" value="F:monooxygenase activity"/>
    <property type="evidence" value="ECO:0007669"/>
    <property type="project" value="UniProtKB-KW"/>
</dbReference>
<evidence type="ECO:0000256" key="3">
    <source>
        <dbReference type="ARBA" id="ARBA00022617"/>
    </source>
</evidence>
<dbReference type="InterPro" id="IPR017972">
    <property type="entry name" value="Cyt_P450_CS"/>
</dbReference>
<dbReference type="Pfam" id="PF00067">
    <property type="entry name" value="p450"/>
    <property type="match status" value="2"/>
</dbReference>
<name>A0A9Q0AN62_9PEZI</name>
<keyword evidence="5 7" id="KW-0408">Iron</keyword>
<dbReference type="GO" id="GO:0005506">
    <property type="term" value="F:iron ion binding"/>
    <property type="evidence" value="ECO:0007669"/>
    <property type="project" value="InterPro"/>
</dbReference>
<proteinExistence type="inferred from homology"/>
<dbReference type="PROSITE" id="PS00086">
    <property type="entry name" value="CYTOCHROME_P450"/>
    <property type="match status" value="1"/>
</dbReference>
<dbReference type="Gene3D" id="1.10.630.10">
    <property type="entry name" value="Cytochrome P450"/>
    <property type="match status" value="1"/>
</dbReference>
<evidence type="ECO:0000313" key="11">
    <source>
        <dbReference type="Proteomes" id="UP000829685"/>
    </source>
</evidence>
<keyword evidence="8" id="KW-0560">Oxidoreductase</keyword>
<gene>
    <name evidence="10" type="ORF">JX265_007666</name>
</gene>
<evidence type="ECO:0000256" key="4">
    <source>
        <dbReference type="ARBA" id="ARBA00022723"/>
    </source>
</evidence>
<keyword evidence="4 7" id="KW-0479">Metal-binding</keyword>
<dbReference type="GO" id="GO:0016705">
    <property type="term" value="F:oxidoreductase activity, acting on paired donors, with incorporation or reduction of molecular oxygen"/>
    <property type="evidence" value="ECO:0007669"/>
    <property type="project" value="InterPro"/>
</dbReference>
<reference evidence="10" key="1">
    <citation type="submission" date="2021-03" db="EMBL/GenBank/DDBJ databases">
        <title>Revisited historic fungal species revealed as producer of novel bioactive compounds through whole genome sequencing and comparative genomics.</title>
        <authorList>
            <person name="Vignolle G.A."/>
            <person name="Hochenegger N."/>
            <person name="Mach R.L."/>
            <person name="Mach-Aigner A.R."/>
            <person name="Javad Rahimi M."/>
            <person name="Salim K.A."/>
            <person name="Chan C.M."/>
            <person name="Lim L.B.L."/>
            <person name="Cai F."/>
            <person name="Druzhinina I.S."/>
            <person name="U'Ren J.M."/>
            <person name="Derntl C."/>
        </authorList>
    </citation>
    <scope>NUCLEOTIDE SEQUENCE</scope>
    <source>
        <strain evidence="10">TUCIM 5799</strain>
    </source>
</reference>
<dbReference type="AlphaFoldDB" id="A0A9Q0AN62"/>
<accession>A0A9Q0AN62</accession>
<evidence type="ECO:0000256" key="6">
    <source>
        <dbReference type="ARBA" id="ARBA00023033"/>
    </source>
</evidence>
<dbReference type="EMBL" id="JAFIMR010000019">
    <property type="protein sequence ID" value="KAI1867090.1"/>
    <property type="molecule type" value="Genomic_DNA"/>
</dbReference>
<keyword evidence="3 7" id="KW-0349">Heme</keyword>